<dbReference type="GO" id="GO:0008270">
    <property type="term" value="F:zinc ion binding"/>
    <property type="evidence" value="ECO:0007669"/>
    <property type="project" value="UniProtKB-KW"/>
</dbReference>
<keyword evidence="1" id="KW-0479">Metal-binding</keyword>
<keyword evidence="9" id="KW-1185">Reference proteome</keyword>
<feature type="region of interest" description="Disordered" evidence="6">
    <location>
        <begin position="90"/>
        <end position="123"/>
    </location>
</feature>
<protein>
    <recommendedName>
        <fullName evidence="7">THAP-type domain-containing protein</fullName>
    </recommendedName>
</protein>
<keyword evidence="3" id="KW-0862">Zinc</keyword>
<accession>A0A6J8DNC2</accession>
<evidence type="ECO:0000313" key="9">
    <source>
        <dbReference type="Proteomes" id="UP000507470"/>
    </source>
</evidence>
<evidence type="ECO:0000256" key="5">
    <source>
        <dbReference type="PROSITE-ProRule" id="PRU00309"/>
    </source>
</evidence>
<gene>
    <name evidence="8" type="ORF">MCOR_43318</name>
</gene>
<dbReference type="Pfam" id="PF13613">
    <property type="entry name" value="HTH_Tnp_4"/>
    <property type="match status" value="1"/>
</dbReference>
<evidence type="ECO:0000256" key="6">
    <source>
        <dbReference type="SAM" id="MobiDB-lite"/>
    </source>
</evidence>
<evidence type="ECO:0000259" key="7">
    <source>
        <dbReference type="PROSITE" id="PS50950"/>
    </source>
</evidence>
<dbReference type="InterPro" id="IPR027805">
    <property type="entry name" value="Transposase_HTH_dom"/>
</dbReference>
<evidence type="ECO:0000313" key="8">
    <source>
        <dbReference type="EMBL" id="CAC5410113.1"/>
    </source>
</evidence>
<evidence type="ECO:0000256" key="2">
    <source>
        <dbReference type="ARBA" id="ARBA00022771"/>
    </source>
</evidence>
<keyword evidence="2 5" id="KW-0863">Zinc-finger</keyword>
<dbReference type="PROSITE" id="PS50950">
    <property type="entry name" value="ZF_THAP"/>
    <property type="match status" value="1"/>
</dbReference>
<organism evidence="8 9">
    <name type="scientific">Mytilus coruscus</name>
    <name type="common">Sea mussel</name>
    <dbReference type="NCBI Taxonomy" id="42192"/>
    <lineage>
        <taxon>Eukaryota</taxon>
        <taxon>Metazoa</taxon>
        <taxon>Spiralia</taxon>
        <taxon>Lophotrochozoa</taxon>
        <taxon>Mollusca</taxon>
        <taxon>Bivalvia</taxon>
        <taxon>Autobranchia</taxon>
        <taxon>Pteriomorphia</taxon>
        <taxon>Mytilida</taxon>
        <taxon>Mytiloidea</taxon>
        <taxon>Mytilidae</taxon>
        <taxon>Mytilinae</taxon>
        <taxon>Mytilus</taxon>
    </lineage>
</organism>
<evidence type="ECO:0000256" key="3">
    <source>
        <dbReference type="ARBA" id="ARBA00022833"/>
    </source>
</evidence>
<dbReference type="SUPFAM" id="SSF57716">
    <property type="entry name" value="Glucocorticoid receptor-like (DNA-binding domain)"/>
    <property type="match status" value="1"/>
</dbReference>
<dbReference type="AlphaFoldDB" id="A0A6J8DNC2"/>
<dbReference type="EMBL" id="CACVKT020007688">
    <property type="protein sequence ID" value="CAC5410113.1"/>
    <property type="molecule type" value="Genomic_DNA"/>
</dbReference>
<dbReference type="OrthoDB" id="6041854at2759"/>
<dbReference type="PANTHER" id="PTHR23080">
    <property type="entry name" value="THAP DOMAIN PROTEIN"/>
    <property type="match status" value="1"/>
</dbReference>
<feature type="domain" description="THAP-type" evidence="7">
    <location>
        <begin position="1"/>
        <end position="83"/>
    </location>
</feature>
<evidence type="ECO:0000256" key="4">
    <source>
        <dbReference type="ARBA" id="ARBA00023125"/>
    </source>
</evidence>
<evidence type="ECO:0000256" key="1">
    <source>
        <dbReference type="ARBA" id="ARBA00022723"/>
    </source>
</evidence>
<dbReference type="InterPro" id="IPR006612">
    <property type="entry name" value="THAP_Znf"/>
</dbReference>
<sequence length="447" mass="51215">MVRRCTWGKCNSDNRYKDRDYMQNVSFWPIPKPATRLSETKLWVKACGRKDVTIKDVNKHSYVCSKHFVEGRPTSSYSYPVSALSTSPFSTVKPCRKPPTRRELFTNRTPKSKSEPRATVPAPVPLSFPSLPIPTKFVEVSSKKTPPSLHTSDVQLQSIEAEHFEVSDTGDHSYTKPVEQRVKIQTNSVSVQTEISFDDMSPYSDGCFKDSGKLKRQFIMEDIFKSDKTCKFYTGLSLAMFTWLYSFLKNKARNMVNWNSFNTNERERSETQKHGPRRILSIKEELAITLIRLRRGFDTKSLGNMFGTSESSVSRIFNTWINLVSHELNFLIRWPSMEQIRNKLPKCFKVLYTTTKPSFSTTNNLFTIQAPQHIQVPNGNNLFTIQAPQHIQVPNGNNLFTIQAPQHIQVPNGNNLFTIQAPQHIQVPNGNNLFTIQAPQHIQCLME</sequence>
<dbReference type="Pfam" id="PF05485">
    <property type="entry name" value="THAP"/>
    <property type="match status" value="1"/>
</dbReference>
<keyword evidence="4 5" id="KW-0238">DNA-binding</keyword>
<reference evidence="8 9" key="1">
    <citation type="submission" date="2020-06" db="EMBL/GenBank/DDBJ databases">
        <authorList>
            <person name="Li R."/>
            <person name="Bekaert M."/>
        </authorList>
    </citation>
    <scope>NUCLEOTIDE SEQUENCE [LARGE SCALE GENOMIC DNA]</scope>
    <source>
        <strain evidence="9">wild</strain>
    </source>
</reference>
<name>A0A6J8DNC2_MYTCO</name>
<dbReference type="Proteomes" id="UP000507470">
    <property type="component" value="Unassembled WGS sequence"/>
</dbReference>
<proteinExistence type="predicted"/>
<dbReference type="GO" id="GO:0003677">
    <property type="term" value="F:DNA binding"/>
    <property type="evidence" value="ECO:0007669"/>
    <property type="project" value="UniProtKB-UniRule"/>
</dbReference>